<keyword evidence="1" id="KW-0812">Transmembrane</keyword>
<evidence type="ECO:0000313" key="3">
    <source>
        <dbReference type="Proteomes" id="UP000501726"/>
    </source>
</evidence>
<name>A0A6F8PUI8_9GAMM</name>
<feature type="transmembrane region" description="Helical" evidence="1">
    <location>
        <begin position="6"/>
        <end position="28"/>
    </location>
</feature>
<feature type="transmembrane region" description="Helical" evidence="1">
    <location>
        <begin position="40"/>
        <end position="62"/>
    </location>
</feature>
<dbReference type="GO" id="GO:0005886">
    <property type="term" value="C:plasma membrane"/>
    <property type="evidence" value="ECO:0007669"/>
    <property type="project" value="TreeGrafter"/>
</dbReference>
<organism evidence="2 3">
    <name type="scientific">Thiosulfatimonas sediminis</name>
    <dbReference type="NCBI Taxonomy" id="2675054"/>
    <lineage>
        <taxon>Bacteria</taxon>
        <taxon>Pseudomonadati</taxon>
        <taxon>Pseudomonadota</taxon>
        <taxon>Gammaproteobacteria</taxon>
        <taxon>Thiotrichales</taxon>
        <taxon>Piscirickettsiaceae</taxon>
        <taxon>Thiosulfatimonas</taxon>
    </lineage>
</organism>
<proteinExistence type="predicted"/>
<protein>
    <submittedName>
        <fullName evidence="2">SirB family protein</fullName>
    </submittedName>
</protein>
<dbReference type="RefSeq" id="WP_173271849.1">
    <property type="nucleotide sequence ID" value="NZ_AP021889.1"/>
</dbReference>
<accession>A0A6F8PUI8</accession>
<keyword evidence="1" id="KW-1133">Transmembrane helix</keyword>
<dbReference type="EMBL" id="AP021889">
    <property type="protein sequence ID" value="BBP45803.1"/>
    <property type="molecule type" value="Genomic_DNA"/>
</dbReference>
<sequence>MLTALIIHQVSVILSILGFFARGIGHIFEKPWVKLKPVKILPHIIDTALLVSALVLLIIGPWSINEGWIQIKILGLVLYIVLGLMAFRFAKNRIQKAIYWLLALVVIFYVVAVAKTHLAIPFM</sequence>
<keyword evidence="3" id="KW-1185">Reference proteome</keyword>
<feature type="transmembrane region" description="Helical" evidence="1">
    <location>
        <begin position="68"/>
        <end position="87"/>
    </location>
</feature>
<gene>
    <name evidence="2" type="ORF">THMIRHAS_11760</name>
</gene>
<dbReference type="Proteomes" id="UP000501726">
    <property type="component" value="Chromosome"/>
</dbReference>
<dbReference type="InterPro" id="IPR007360">
    <property type="entry name" value="SirB"/>
</dbReference>
<dbReference type="PANTHER" id="PTHR39594:SF1">
    <property type="entry name" value="PROTEIN YCHQ"/>
    <property type="match status" value="1"/>
</dbReference>
<feature type="transmembrane region" description="Helical" evidence="1">
    <location>
        <begin position="99"/>
        <end position="120"/>
    </location>
</feature>
<evidence type="ECO:0000256" key="1">
    <source>
        <dbReference type="SAM" id="Phobius"/>
    </source>
</evidence>
<dbReference type="PIRSF" id="PIRSF005610">
    <property type="entry name" value="SirB"/>
    <property type="match status" value="1"/>
</dbReference>
<dbReference type="PANTHER" id="PTHR39594">
    <property type="entry name" value="PROTEIN YCHQ"/>
    <property type="match status" value="1"/>
</dbReference>
<evidence type="ECO:0000313" key="2">
    <source>
        <dbReference type="EMBL" id="BBP45803.1"/>
    </source>
</evidence>
<keyword evidence="1" id="KW-0472">Membrane</keyword>
<dbReference type="KEGG" id="tse:THMIRHAS_11760"/>
<dbReference type="AlphaFoldDB" id="A0A6F8PUI8"/>
<dbReference type="Pfam" id="PF04247">
    <property type="entry name" value="SirB"/>
    <property type="match status" value="1"/>
</dbReference>
<reference evidence="3" key="1">
    <citation type="submission" date="2019-11" db="EMBL/GenBank/DDBJ databases">
        <title>Isolation and characterization of two novel species in the genus Thiomicrorhabdus.</title>
        <authorList>
            <person name="Mochizuki J."/>
            <person name="Kojima H."/>
            <person name="Fukui M."/>
        </authorList>
    </citation>
    <scope>NUCLEOTIDE SEQUENCE [LARGE SCALE GENOMIC DNA]</scope>
    <source>
        <strain evidence="3">aks77</strain>
    </source>
</reference>